<feature type="compositionally biased region" description="Polar residues" evidence="2">
    <location>
        <begin position="2036"/>
        <end position="2065"/>
    </location>
</feature>
<feature type="compositionally biased region" description="Pro residues" evidence="2">
    <location>
        <begin position="1737"/>
        <end position="1747"/>
    </location>
</feature>
<feature type="compositionally biased region" description="Polar residues" evidence="2">
    <location>
        <begin position="1993"/>
        <end position="2010"/>
    </location>
</feature>
<feature type="region of interest" description="Disordered" evidence="2">
    <location>
        <begin position="3719"/>
        <end position="3763"/>
    </location>
</feature>
<feature type="compositionally biased region" description="Polar residues" evidence="2">
    <location>
        <begin position="964"/>
        <end position="982"/>
    </location>
</feature>
<feature type="region of interest" description="Disordered" evidence="2">
    <location>
        <begin position="4234"/>
        <end position="4370"/>
    </location>
</feature>
<feature type="compositionally biased region" description="Low complexity" evidence="2">
    <location>
        <begin position="4343"/>
        <end position="4363"/>
    </location>
</feature>
<feature type="compositionally biased region" description="Polar residues" evidence="2">
    <location>
        <begin position="2101"/>
        <end position="2112"/>
    </location>
</feature>
<feature type="compositionally biased region" description="Polar residues" evidence="2">
    <location>
        <begin position="1890"/>
        <end position="1921"/>
    </location>
</feature>
<feature type="compositionally biased region" description="Polar residues" evidence="2">
    <location>
        <begin position="1769"/>
        <end position="1782"/>
    </location>
</feature>
<feature type="compositionally biased region" description="Polar residues" evidence="2">
    <location>
        <begin position="3719"/>
        <end position="3743"/>
    </location>
</feature>
<evidence type="ECO:0000256" key="2">
    <source>
        <dbReference type="SAM" id="MobiDB-lite"/>
    </source>
</evidence>
<evidence type="ECO:0000313" key="3">
    <source>
        <dbReference type="EMBL" id="SOQ54375.1"/>
    </source>
</evidence>
<feature type="compositionally biased region" description="Low complexity" evidence="2">
    <location>
        <begin position="1672"/>
        <end position="1689"/>
    </location>
</feature>
<feature type="region of interest" description="Disordered" evidence="2">
    <location>
        <begin position="2207"/>
        <end position="2226"/>
    </location>
</feature>
<dbReference type="EMBL" id="ODYU01009743">
    <property type="protein sequence ID" value="SOQ54375.1"/>
    <property type="molecule type" value="Genomic_DNA"/>
</dbReference>
<name>A0A2H1WMT0_SPOFR</name>
<feature type="compositionally biased region" description="Basic and acidic residues" evidence="2">
    <location>
        <begin position="1873"/>
        <end position="1887"/>
    </location>
</feature>
<feature type="compositionally biased region" description="Polar residues" evidence="2">
    <location>
        <begin position="4293"/>
        <end position="4337"/>
    </location>
</feature>
<feature type="compositionally biased region" description="Low complexity" evidence="2">
    <location>
        <begin position="3744"/>
        <end position="3754"/>
    </location>
</feature>
<keyword evidence="1" id="KW-0175">Coiled coil</keyword>
<feature type="compositionally biased region" description="Basic and acidic residues" evidence="2">
    <location>
        <begin position="1474"/>
        <end position="1484"/>
    </location>
</feature>
<sequence length="4399" mass="500989">MEGEGMVAVVRGLRDAGLAVTLLDSNGQYAVLPNSMTAPAPAQRHTMNANASTQPMPRITSGCSTDSSALQCDRDAQAVDGRYTSMYKTMHCNVRPTSPPVQLTEFPPQRPDVCPGHGNFQVGGAGSGVVNPHGKPTSSSATFRGGLSWPDRGSVCSARPSMEVDAFANSLRKYPCLSPERSSEVMERLINYQGKGYSKTSTRNQASPTRIDSYPCSYHTLESKGTCTRSPRLYEQEITPRRRMEEPTRDRKREDFYDMRNMRNYEVRSVRDMPRKGRDNPYCNPACPTIKETQDYQPIPEYQNSSNSVNMEIQAAVKMISKEVATVQRDKFMRKTVAVPESPTMSATEDNVEGECYVVRKLDTSMSIKSIQTSFFPSDSTLKPRKSAQTIASTLDFQSPRHKTVISRKSKSQEQIKITKEELKRSLLELIEEVSKTSKCKKIIRDELIKKLFESNGHQKASKDDRRYKKREQCHKYASTFCPTACDYVGDYQELLGQLKHCYGDTQQVLRTEVTPFRISEYRQLDFVLKDWIHNLDIKITDEDYTDRRELLNTLEERIKVIFKNRTKQDFDLKSAIVSIIEEIPIEVNSSYNRIDYLHRLVDVLMRRMKNVIMGQQHGRSRKKPYNRYKKVLTEADFRDFIREHLFDFFNEYSLMVCDQVLVNLENELLDVIIDTIDCIRCGHIEDARNEMNVIFQELANLTEKQAKYIASMILRDLQEILNHCNFNHTYMILNMSSSGPSNRSGHNQSIERINSDDLRMNLDRYASQLCEQINQWLDTLNLPQLQDSGNREVVVNDLAGDIIDRLKYRELNHTMKNGDEDELEALKYQIFKWINKIVGDDNQETIGNARQLLDKIRSLPVPILIHPKNNAGRFSVVECPNPECYGDPMRPCLGETGPGTCSEVNRILRPQSVSDPRPSSPPRPGEPCCKRETCPEVVKSKRAATGPSQPTTYQDSYRRRSQEQSPPQAFGNAYQSPQAQSSDRDKYSISPESQYSQDQSFNLEPHPPQGTPSAYDKSQGQDGAPDKCFTVPDDRQAFGLEQQQPNTFSGSYQSPQNQSNAKDFLYSSGPQGQGKQFPYNQDPSFGAGQSGPSYKEWASNDRSFGPKSMQDAGVGPSGVSSSPQGAQTSVPIAPGSARPTPLPSVKKIYADYDTYLKNWVQRVPMAMNTTSEKQNADKARMDLYNGVWKTITKMKLDPKIFGNPLYFKEVFNDEIEKLMKSLPKSKQLEIEKPALKDELLKKTLEMNDLIRSLNVSGTYKQQVIDCIENNSPRRPPLINETDQQNEEIEKHNVADYYILHRRYKDDDNVKANFHKKNFLKSLDDYLENMKKRHSLLGMQTYAYANEIINCLDKIPIPNLLALRDEADEILLGMEVENWIADLPQDPDNTGPLDKKRMKDSIVKKIEEVETHVNCYDNAFGDQLKAELPRYIERIPIKANTNINFVIDELVNRIRNLENMKSLRPRSVSFQEPRDYDDFARDVPRASSYHDTPGQGSPYYGGGYNNADDPRSWASNAPADDQWHSMQATRVPPDLRDWSQSNPSDSYAYSRNPPSQMAGTPGYPRSDYGSPRHVPPGTPSQYPPGQEYYNPSAQSGMPPPHPPISQNEYPPNVQDQFDPYNPNDVCMGPCCLNPACVNKLQGYMRPMQFPQPGTSPFISPGGYAPGMSSQRPSSLAPPDAAAPSPLPQSYGQANLNPYSCESNQPVIRCPGPLARYYPEQYQRPVTSFPGNQAYSPMMPPTYPPAPYQQPVESVSRPGVPQRPTEPYQAPQTKRYTPGTSVAPQERRPSESYVSKGPVQPTSMEKESVRPTVSSQGRHSLGPYVQSIPNGPSNIMPDTRRTSQVSAVSPQDRRFSEPKQSFPYGQYTPPADTMDSKKPVGLQDKSRLPESVSQKSQGTSVTPQQSRYSEPQRQNIPISYTTRPPEVKKVSQATSISPQESQSISPPKVKGIDKATDTSSLERYSESPSQSLPINYNDLLPQTKKYPNVPGASPQETQYPEQPALKTTSQEPQEKRPGLDQQTYVTDQAAPQDRRSSPPSHQSIKTSRDASTQISSRDSKVSSQVDPSERKVPEEPVSQQVEEQKSPSLLSSPPVTRMPSVDQGSQLPYNQGDSIRLVQDVQAEPVPPIYEEPKSREQTFPDSRMQDPYNNYQYVSPQEPDVPLTYQDPHLTTMGDTEVSYEQPVVVIPEPQGYSSPTGQVVTYEPAYPMDSGSPPQSGGFENPPQSSDMIPYVRVVESDQPYQPTCYNPIPFNDLAKPQSDFVPYSQAIEIEARSPIQVEQYPPNMAYEYIPDPISIEKTRFSSPAPLSAGCQRPEQILEVYAPEFVEPGQNIELVEEPPCYHKSTDSNGIRKNVKPPGMICDCGSDQQQYVCTDQSQQQQGGGTLYVCASGPDGQICHGPSCRSGCPEQACPAALQHQTCQTGPAYHICTGTSIEQICRNGGLGRLLTQPKKALKKMRGTRHTVDAVPFNRVMDLDDTDTSMDRYNSMSYYKKGTIRRENAITEPINTKTLDNDYDVFNMKCIQTAFSNVDIRTMKYCEIRSKSQEELTKITKKREVIKRRDYSGDFEPDMTEWFEIHSDKVKVKLFGDKLKKLADKLKRPGGEEKVRNKIEKYLKQVPEQLSEGDDDTMAYRKQLPNDIIRKLKKMQFTPSGTNNINVYRMELSKYCSRFKVENFRKVVLNWTKTLNIKKKDFLCRNVKKEDVLKYIAERLEPIVLDRPQSDSTYKEVLKSTITEMVKELPLVLNTHNNEFYLNKITENLVDDILNIENKFPSTYIQPTIKEIKEFVRDEITFFLEKSRVAISTKRMEYLELELIDILLDLVNASDIDEYVMEDVTTLFKVAGKLPEYKAKYFTNLLLKDYKEFFFRESFFHVKGNSDHGRPDVYSVFHNINGTENNKEENHFNEYTHHLISAINRWISKLSIHNSEKRIIEVIVRDLANDIVDRHKFLLLNPNNQPTDFEELEYLKFLVFKWTNKLLGDGNVLILEHADKLMDEIKNIPKPATENACPPATVTQDTVVSSDKTYTDNLMEQVLNWYQDLPSEFHLNESMDPVESVKDLVEEVEKGFSNKDDGVVDKAVAKWNETVFNNKLNTDKVELLTNKIKSVPYTKENIEKDPKYEKVLIRSYEDLVDDWIDTVPLDPKKVGIFTDNKNEIVHDIAVKISKIKTKITNTPLEVMQRKLSQELSYWLKKLPLHAKVDKETFRDKYAEKLVQKLQSCNIEESLKAAPVMINDTFQIEEVLLEWLKRRPFYKNKTPEVKNQQEEIIKELGNKLKAGGDKNSNLDEDIIECIRKLEPIQNEDIIQNIACQLKLYLDKFDIKDCDLECFKKDSKLYNNIELWLNKLPLQVTDENLFKEQKTQLMENIQQLKTSDCDNSSMKKEILILMKSLPIDREKKEDIHFMNQEASNLIEHLKAIPADTVSEEITENKLTNVTSDIIKEWVNSLPLKCVYCPRELHSFIDDMTSVINRIILDLNTIEKRNEELRKEIVKFLRRFPLESEQNTENHMTTMAETLIKSLDESLPQNKKCTETNNVTVYALKNTNLTGFGLPNVKDSDINENSKSYTKQLENQIGEWLHKLGWPKTFNDGYRQVAIKDLAGDIVDRHKYLELNPNAKENELEHLKYQIFKWINRFVGDDNLKTITHADDLMCRIKKIPVPMLVRPQDKIQAQSAFANARYRSDVVQLSLGAQNNINTTTSPIEMNLWTQVYLQQSYAKTGNASPSPNSGVHETNSPANISNASHTHSYSSSYSQPRAPDEGTKEAVYEKYQKIFRDKCNALPIDASTAENAKLAELAKTAIYNGIIKTFFNLKADPEIENDYGYFELMLEEKVDELLDVLPQSQELVKQRHAWKVNIVTNALDMLEQLHSFSDRTSFRQRVRNKFNRKFAKELELEQCFLLQQGFLAEMADAYILETNYKEKDEVKANIYKKRLMKKVDDLANHLSKEHNVGFRFFNKDQLTRIAMKVLEQVPKPGEEVLQAEAEEIQLGDEVEKWYKDLPTKPLVNDTDGVLRKRMMDLLAKKLYDIHKRHKDDESTKEMKMKHEISLFLERRAQLQDDQDLNINAMVDDLNDRLNNRWLKDPEDYEEFERGQPISSSYAQANNNNTCCSSIEAGTSTDGPPRDGGYFIQPVQQVQNVNSVQSPGAGYYSKQNGRPNYGPIYLQNSSYEDEAPKGNLYDNNLNSNHGPQGVPRHCIDQRYSLPPNAPERYVSPQRGTHSMQEHPGSIMRTNNNNCGPNQYPPKHVTLPNTHGPNMSQMPGTSGQGQAHVSHPKANLFPNVVNNGNNRPGTFRNNQMSPSRNENMSQQQSPYANGPSRQNPNMLQVPNYQRPSHGTPTARYGSPGTQGSSSQGPSSQGGATADGEEDTGQHRCRCLGLFRPRRMCFDQGSDMYHFCPH</sequence>
<feature type="coiled-coil region" evidence="1">
    <location>
        <begin position="3470"/>
        <end position="3497"/>
    </location>
</feature>
<feature type="compositionally biased region" description="Low complexity" evidence="2">
    <location>
        <begin position="1113"/>
        <end position="1128"/>
    </location>
</feature>
<feature type="region of interest" description="Disordered" evidence="2">
    <location>
        <begin position="910"/>
        <end position="1141"/>
    </location>
</feature>
<feature type="region of interest" description="Disordered" evidence="2">
    <location>
        <begin position="1474"/>
        <end position="1610"/>
    </location>
</feature>
<feature type="region of interest" description="Disordered" evidence="2">
    <location>
        <begin position="1727"/>
        <end position="2148"/>
    </location>
</feature>
<feature type="compositionally biased region" description="Pro residues" evidence="2">
    <location>
        <begin position="1573"/>
        <end position="1582"/>
    </location>
</feature>
<feature type="compositionally biased region" description="Polar residues" evidence="2">
    <location>
        <begin position="1538"/>
        <end position="1558"/>
    </location>
</feature>
<feature type="compositionally biased region" description="Polar residues" evidence="2">
    <location>
        <begin position="1069"/>
        <end position="1084"/>
    </location>
</feature>
<feature type="compositionally biased region" description="Polar residues" evidence="2">
    <location>
        <begin position="991"/>
        <end position="1003"/>
    </location>
</feature>
<feature type="compositionally biased region" description="Polar residues" evidence="2">
    <location>
        <begin position="1042"/>
        <end position="1062"/>
    </location>
</feature>
<feature type="region of interest" description="Disordered" evidence="2">
    <location>
        <begin position="1651"/>
        <end position="1690"/>
    </location>
</feature>
<gene>
    <name evidence="3" type="ORF">SFRICE_018746</name>
</gene>
<feature type="region of interest" description="Disordered" evidence="2">
    <location>
        <begin position="4172"/>
        <end position="4205"/>
    </location>
</feature>
<proteinExistence type="predicted"/>
<evidence type="ECO:0000256" key="1">
    <source>
        <dbReference type="SAM" id="Coils"/>
    </source>
</evidence>
<feature type="compositionally biased region" description="Polar residues" evidence="2">
    <location>
        <begin position="45"/>
        <end position="65"/>
    </location>
</feature>
<feature type="compositionally biased region" description="Polar residues" evidence="2">
    <location>
        <begin position="4180"/>
        <end position="4189"/>
    </location>
</feature>
<protein>
    <submittedName>
        <fullName evidence="3">SFRICE_018746</fullName>
    </submittedName>
</protein>
<feature type="region of interest" description="Disordered" evidence="2">
    <location>
        <begin position="40"/>
        <end position="65"/>
    </location>
</feature>
<accession>A0A2H1WMT0</accession>
<organism evidence="3">
    <name type="scientific">Spodoptera frugiperda</name>
    <name type="common">Fall armyworm</name>
    <dbReference type="NCBI Taxonomy" id="7108"/>
    <lineage>
        <taxon>Eukaryota</taxon>
        <taxon>Metazoa</taxon>
        <taxon>Ecdysozoa</taxon>
        <taxon>Arthropoda</taxon>
        <taxon>Hexapoda</taxon>
        <taxon>Insecta</taxon>
        <taxon>Pterygota</taxon>
        <taxon>Neoptera</taxon>
        <taxon>Endopterygota</taxon>
        <taxon>Lepidoptera</taxon>
        <taxon>Glossata</taxon>
        <taxon>Ditrysia</taxon>
        <taxon>Noctuoidea</taxon>
        <taxon>Noctuidae</taxon>
        <taxon>Amphipyrinae</taxon>
        <taxon>Spodoptera</taxon>
    </lineage>
</organism>
<feature type="compositionally biased region" description="Polar residues" evidence="2">
    <location>
        <begin position="947"/>
        <end position="956"/>
    </location>
</feature>
<reference evidence="3" key="1">
    <citation type="submission" date="2016-07" db="EMBL/GenBank/DDBJ databases">
        <authorList>
            <person name="Bretaudeau A."/>
        </authorList>
    </citation>
    <scope>NUCLEOTIDE SEQUENCE</scope>
    <source>
        <strain evidence="3">Rice</strain>
        <tissue evidence="3">Whole body</tissue>
    </source>
</reference>
<feature type="compositionally biased region" description="Low complexity" evidence="2">
    <location>
        <begin position="1934"/>
        <end position="1946"/>
    </location>
</feature>
<feature type="compositionally biased region" description="Low complexity" evidence="2">
    <location>
        <begin position="4280"/>
        <end position="4291"/>
    </location>
</feature>
<feature type="compositionally biased region" description="Polar residues" evidence="2">
    <location>
        <begin position="1956"/>
        <end position="1973"/>
    </location>
</feature>
<feature type="compositionally biased region" description="Polar residues" evidence="2">
    <location>
        <begin position="4249"/>
        <end position="4269"/>
    </location>
</feature>